<keyword evidence="4 8" id="KW-0460">Magnesium</keyword>
<dbReference type="InterPro" id="IPR020550">
    <property type="entry name" value="Inositol_monophosphatase_CS"/>
</dbReference>
<comment type="catalytic activity">
    <reaction evidence="5">
        <text>1D-myo-inositol 1,3,4-trisphosphate + H2O = 1D-myo-inositol 3,4-bisphosphate + phosphate</text>
        <dbReference type="Rhea" id="RHEA:70319"/>
        <dbReference type="ChEBI" id="CHEBI:15377"/>
        <dbReference type="ChEBI" id="CHEBI:43474"/>
        <dbReference type="ChEBI" id="CHEBI:58414"/>
        <dbReference type="ChEBI" id="CHEBI:83241"/>
    </reaction>
    <physiologicalReaction direction="left-to-right" evidence="5">
        <dbReference type="Rhea" id="RHEA:70320"/>
    </physiologicalReaction>
</comment>
<comment type="catalytic activity">
    <reaction evidence="6">
        <text>1D-myo-inositol 1,4-bisphosphate + H2O = 1D-myo-inositol 4-phosphate + phosphate</text>
        <dbReference type="Rhea" id="RHEA:15553"/>
        <dbReference type="ChEBI" id="CHEBI:15377"/>
        <dbReference type="ChEBI" id="CHEBI:43474"/>
        <dbReference type="ChEBI" id="CHEBI:58282"/>
        <dbReference type="ChEBI" id="CHEBI:58469"/>
        <dbReference type="EC" id="3.1.3.57"/>
    </reaction>
    <physiologicalReaction direction="left-to-right" evidence="6">
        <dbReference type="Rhea" id="RHEA:15554"/>
    </physiologicalReaction>
</comment>
<dbReference type="EC" id="3.1.3.57" evidence="7"/>
<dbReference type="AlphaFoldDB" id="A0A2T7P8X5"/>
<comment type="caution">
    <text evidence="9">The sequence shown here is derived from an EMBL/GenBank/DDBJ whole genome shotgun (WGS) entry which is preliminary data.</text>
</comment>
<dbReference type="Gene3D" id="3.40.190.80">
    <property type="match status" value="1"/>
</dbReference>
<evidence type="ECO:0000313" key="9">
    <source>
        <dbReference type="EMBL" id="PVD29864.1"/>
    </source>
</evidence>
<dbReference type="GO" id="GO:0004441">
    <property type="term" value="F:inositol-1,4-bisphosphate 1-phosphatase activity"/>
    <property type="evidence" value="ECO:0007669"/>
    <property type="project" value="UniProtKB-EC"/>
</dbReference>
<keyword evidence="2" id="KW-0452">Lithium</keyword>
<dbReference type="PANTHER" id="PTHR43028">
    <property type="entry name" value="3'(2'),5'-BISPHOSPHATE NUCLEOTIDASE 1"/>
    <property type="match status" value="1"/>
</dbReference>
<dbReference type="GO" id="GO:0046872">
    <property type="term" value="F:metal ion binding"/>
    <property type="evidence" value="ECO:0007669"/>
    <property type="project" value="UniProtKB-KW"/>
</dbReference>
<dbReference type="GO" id="GO:0046854">
    <property type="term" value="P:phosphatidylinositol phosphate biosynthetic process"/>
    <property type="evidence" value="ECO:0007669"/>
    <property type="project" value="InterPro"/>
</dbReference>
<evidence type="ECO:0000256" key="7">
    <source>
        <dbReference type="ARBA" id="ARBA00044519"/>
    </source>
</evidence>
<evidence type="ECO:0000313" key="10">
    <source>
        <dbReference type="Proteomes" id="UP000245119"/>
    </source>
</evidence>
<keyword evidence="3 8" id="KW-0479">Metal-binding</keyword>
<sequence length="382" mass="42135">MKLRDLLLAILRVANKARDVARIIRSEHALLELLVQEKKGLDKNERFVQDFKTLADVLIQQMVSHDIAAEFPAMEGSIFGEESNLFTNTLGETKIIQMCPEPEQTKQLLLEILDDNKEAATLLSEVVHREAADITLSEMQDNETEIPDTDVGIWIDPIDSTGQYIRGLFEELDKEGITDGGLQCVAVLIGAFQKSTGLPVLGVAVQPFWQLDPESNQWTAQTTWGICYQNTYIASVTQSENSNCSKLPTILMSTSESETVKQALSTKFQLRFTSGAGYKLLCTAQRRVQAYVLSKSSIYLWDCCAPHAILRATGGGVVRFRAALAYVESQGGGNISLGTLEELEVNYCSSSSAQIVKSIDGIIAYSCPKVLEEVLQVLTNKE</sequence>
<protein>
    <recommendedName>
        <fullName evidence="7">inositol-1,4-bisphosphate 1-phosphatase</fullName>
        <ecNumber evidence="7">3.1.3.57</ecNumber>
    </recommendedName>
</protein>
<dbReference type="Pfam" id="PF00459">
    <property type="entry name" value="Inositol_P"/>
    <property type="match status" value="1"/>
</dbReference>
<keyword evidence="10" id="KW-1185">Reference proteome</keyword>
<dbReference type="SUPFAM" id="SSF56655">
    <property type="entry name" value="Carbohydrate phosphatase"/>
    <property type="match status" value="1"/>
</dbReference>
<dbReference type="OMA" id="KGSTFRW"/>
<dbReference type="Proteomes" id="UP000245119">
    <property type="component" value="Linkage Group LG5"/>
</dbReference>
<reference evidence="9 10" key="1">
    <citation type="submission" date="2018-04" db="EMBL/GenBank/DDBJ databases">
        <title>The genome of golden apple snail Pomacea canaliculata provides insight into stress tolerance and invasive adaptation.</title>
        <authorList>
            <person name="Liu C."/>
            <person name="Liu B."/>
            <person name="Ren Y."/>
            <person name="Zhang Y."/>
            <person name="Wang H."/>
            <person name="Li S."/>
            <person name="Jiang F."/>
            <person name="Yin L."/>
            <person name="Zhang G."/>
            <person name="Qian W."/>
            <person name="Fan W."/>
        </authorList>
    </citation>
    <scope>NUCLEOTIDE SEQUENCE [LARGE SCALE GENOMIC DNA]</scope>
    <source>
        <strain evidence="9">SZHN2017</strain>
        <tissue evidence="9">Muscle</tissue>
    </source>
</reference>
<evidence type="ECO:0000256" key="8">
    <source>
        <dbReference type="PIRSR" id="PIRSR600760-2"/>
    </source>
</evidence>
<dbReference type="PANTHER" id="PTHR43028:SF3">
    <property type="entry name" value="INOSITOL POLYPHOSPHATE 1-PHOSPHATASE"/>
    <property type="match status" value="1"/>
</dbReference>
<evidence type="ECO:0000256" key="6">
    <source>
        <dbReference type="ARBA" id="ARBA00044478"/>
    </source>
</evidence>
<dbReference type="Gene3D" id="3.30.540.10">
    <property type="entry name" value="Fructose-1,6-Bisphosphatase, subunit A, domain 1"/>
    <property type="match status" value="1"/>
</dbReference>
<feature type="binding site" evidence="8">
    <location>
        <position position="158"/>
    </location>
    <ligand>
        <name>Mg(2+)</name>
        <dbReference type="ChEBI" id="CHEBI:18420"/>
        <label>1</label>
        <note>catalytic</note>
    </ligand>
</feature>
<evidence type="ECO:0000256" key="2">
    <source>
        <dbReference type="ARBA" id="ARBA00022671"/>
    </source>
</evidence>
<dbReference type="OrthoDB" id="9977309at2759"/>
<feature type="binding site" evidence="8">
    <location>
        <position position="302"/>
    </location>
    <ligand>
        <name>Mg(2+)</name>
        <dbReference type="ChEBI" id="CHEBI:18420"/>
        <label>1</label>
        <note>catalytic</note>
    </ligand>
</feature>
<dbReference type="EMBL" id="PZQS01000005">
    <property type="protein sequence ID" value="PVD29864.1"/>
    <property type="molecule type" value="Genomic_DNA"/>
</dbReference>
<dbReference type="InterPro" id="IPR050725">
    <property type="entry name" value="CysQ/Inositol_MonoPase"/>
</dbReference>
<dbReference type="InterPro" id="IPR020583">
    <property type="entry name" value="Inositol_monoP_metal-BS"/>
</dbReference>
<organism evidence="9 10">
    <name type="scientific">Pomacea canaliculata</name>
    <name type="common">Golden apple snail</name>
    <dbReference type="NCBI Taxonomy" id="400727"/>
    <lineage>
        <taxon>Eukaryota</taxon>
        <taxon>Metazoa</taxon>
        <taxon>Spiralia</taxon>
        <taxon>Lophotrochozoa</taxon>
        <taxon>Mollusca</taxon>
        <taxon>Gastropoda</taxon>
        <taxon>Caenogastropoda</taxon>
        <taxon>Architaenioglossa</taxon>
        <taxon>Ampullarioidea</taxon>
        <taxon>Ampullariidae</taxon>
        <taxon>Pomacea</taxon>
    </lineage>
</organism>
<proteinExistence type="inferred from homology"/>
<feature type="binding site" evidence="8">
    <location>
        <position position="81"/>
    </location>
    <ligand>
        <name>Mg(2+)</name>
        <dbReference type="ChEBI" id="CHEBI:18420"/>
        <label>1</label>
        <note>catalytic</note>
    </ligand>
</feature>
<feature type="binding site" evidence="8">
    <location>
        <position position="156"/>
    </location>
    <ligand>
        <name>Mg(2+)</name>
        <dbReference type="ChEBI" id="CHEBI:18420"/>
        <label>1</label>
        <note>catalytic</note>
    </ligand>
</feature>
<comment type="similarity">
    <text evidence="1">Belongs to the inositol monophosphatase superfamily.</text>
</comment>
<evidence type="ECO:0000256" key="1">
    <source>
        <dbReference type="ARBA" id="ARBA00009759"/>
    </source>
</evidence>
<dbReference type="InterPro" id="IPR000760">
    <property type="entry name" value="Inositol_monophosphatase-like"/>
</dbReference>
<dbReference type="Gene3D" id="4.10.460.10">
    <property type="entry name" value="Inositol Polyphosphate 1-phosphatase, domain 1"/>
    <property type="match status" value="1"/>
</dbReference>
<feature type="binding site" evidence="8">
    <location>
        <position position="159"/>
    </location>
    <ligand>
        <name>Mg(2+)</name>
        <dbReference type="ChEBI" id="CHEBI:18420"/>
        <label>1</label>
        <note>catalytic</note>
    </ligand>
</feature>
<comment type="cofactor">
    <cofactor evidence="8">
        <name>Mg(2+)</name>
        <dbReference type="ChEBI" id="CHEBI:18420"/>
    </cofactor>
</comment>
<evidence type="ECO:0000256" key="4">
    <source>
        <dbReference type="ARBA" id="ARBA00022842"/>
    </source>
</evidence>
<evidence type="ECO:0000256" key="5">
    <source>
        <dbReference type="ARBA" id="ARBA00044465"/>
    </source>
</evidence>
<dbReference type="PROSITE" id="PS00629">
    <property type="entry name" value="IMP_1"/>
    <property type="match status" value="1"/>
</dbReference>
<gene>
    <name evidence="9" type="ORF">C0Q70_09121</name>
</gene>
<dbReference type="InterPro" id="IPR044897">
    <property type="entry name" value="INPP1_dom_1"/>
</dbReference>
<evidence type="ECO:0000256" key="3">
    <source>
        <dbReference type="ARBA" id="ARBA00022723"/>
    </source>
</evidence>
<accession>A0A2T7P8X5</accession>
<dbReference type="PROSITE" id="PS00630">
    <property type="entry name" value="IMP_2"/>
    <property type="match status" value="1"/>
</dbReference>
<dbReference type="STRING" id="400727.A0A2T7P8X5"/>
<name>A0A2T7P8X5_POMCA</name>